<organism evidence="5 6">
    <name type="scientific">Fusarium poae</name>
    <dbReference type="NCBI Taxonomy" id="36050"/>
    <lineage>
        <taxon>Eukaryota</taxon>
        <taxon>Fungi</taxon>
        <taxon>Dikarya</taxon>
        <taxon>Ascomycota</taxon>
        <taxon>Pezizomycotina</taxon>
        <taxon>Sordariomycetes</taxon>
        <taxon>Hypocreomycetidae</taxon>
        <taxon>Hypocreales</taxon>
        <taxon>Nectriaceae</taxon>
        <taxon>Fusarium</taxon>
    </lineage>
</organism>
<keyword evidence="1" id="KW-0479">Metal-binding</keyword>
<keyword evidence="2" id="KW-0863">Zinc-finger</keyword>
<evidence type="ECO:0000256" key="1">
    <source>
        <dbReference type="ARBA" id="ARBA00022723"/>
    </source>
</evidence>
<accession>A0A1B8AXA4</accession>
<evidence type="ECO:0000259" key="4">
    <source>
        <dbReference type="SMART" id="SM01328"/>
    </source>
</evidence>
<sequence>MTRPRRQRPSWSMFPDLHDQVADKLEEDQINYTYNLHDDDLTKIKTYDTHIMGRFTCINEKCRTNGWSSMNIAITIRAYSRDRYNARVYHQRCKRCKSLGEPTLSEESYIERIAYRIKKWNGVEMERPNWGGDATKGPHESALCEGCKNGHCREGAEYIARERTDDIAWG</sequence>
<evidence type="ECO:0000256" key="3">
    <source>
        <dbReference type="ARBA" id="ARBA00022833"/>
    </source>
</evidence>
<proteinExistence type="predicted"/>
<evidence type="ECO:0000313" key="5">
    <source>
        <dbReference type="EMBL" id="OBS25162.1"/>
    </source>
</evidence>
<gene>
    <name evidence="5" type="ORF">FPOA_05697</name>
</gene>
<evidence type="ECO:0000313" key="6">
    <source>
        <dbReference type="Proteomes" id="UP000091967"/>
    </source>
</evidence>
<protein>
    <recommendedName>
        <fullName evidence="4">3CxxC-type domain-containing protein</fullName>
    </recommendedName>
</protein>
<dbReference type="Pfam" id="PF13695">
    <property type="entry name" value="Zn_ribbon_3CxxC"/>
    <property type="match status" value="1"/>
</dbReference>
<name>A0A1B8AXA4_FUSPO</name>
<feature type="domain" description="3CxxC-type" evidence="4">
    <location>
        <begin position="50"/>
        <end position="150"/>
    </location>
</feature>
<keyword evidence="6" id="KW-1185">Reference proteome</keyword>
<dbReference type="Proteomes" id="UP000091967">
    <property type="component" value="Unassembled WGS sequence"/>
</dbReference>
<dbReference type="OMA" id="KWNGVEM"/>
<comment type="caution">
    <text evidence="5">The sequence shown here is derived from an EMBL/GenBank/DDBJ whole genome shotgun (WGS) entry which is preliminary data.</text>
</comment>
<reference evidence="5 6" key="1">
    <citation type="submission" date="2016-06" db="EMBL/GenBank/DDBJ databases">
        <title>Living apart together: crosstalk between the core and supernumerary genomes in a fungal plant pathogen.</title>
        <authorList>
            <person name="Vanheule A."/>
            <person name="Audenaert K."/>
            <person name="Warris S."/>
            <person name="Van De Geest H."/>
            <person name="Schijlen E."/>
            <person name="Hofte M."/>
            <person name="De Saeger S."/>
            <person name="Haesaert G."/>
            <person name="Waalwijk C."/>
            <person name="Van Der Lee T."/>
        </authorList>
    </citation>
    <scope>NUCLEOTIDE SEQUENCE [LARGE SCALE GENOMIC DNA]</scope>
    <source>
        <strain evidence="5 6">2516</strain>
    </source>
</reference>
<dbReference type="InterPro" id="IPR027377">
    <property type="entry name" value="ZAR1/RTP1-5-like_Znf-3CxxC"/>
</dbReference>
<keyword evidence="3" id="KW-0862">Zinc</keyword>
<dbReference type="AlphaFoldDB" id="A0A1B8AXA4"/>
<dbReference type="EMBL" id="LYXU01000002">
    <property type="protein sequence ID" value="OBS25162.1"/>
    <property type="molecule type" value="Genomic_DNA"/>
</dbReference>
<dbReference type="SMART" id="SM01328">
    <property type="entry name" value="zf-3CxxC"/>
    <property type="match status" value="1"/>
</dbReference>
<evidence type="ECO:0000256" key="2">
    <source>
        <dbReference type="ARBA" id="ARBA00022771"/>
    </source>
</evidence>
<dbReference type="GO" id="GO:0008270">
    <property type="term" value="F:zinc ion binding"/>
    <property type="evidence" value="ECO:0007669"/>
    <property type="project" value="UniProtKB-KW"/>
</dbReference>